<dbReference type="OrthoDB" id="160645at2759"/>
<dbReference type="EMBL" id="GL877052">
    <property type="protein sequence ID" value="KLU93003.1"/>
    <property type="molecule type" value="Genomic_DNA"/>
</dbReference>
<feature type="domain" description="DUF7029" evidence="2">
    <location>
        <begin position="66"/>
        <end position="162"/>
    </location>
</feature>
<reference evidence="3" key="2">
    <citation type="submission" date="2011-03" db="EMBL/GenBank/DDBJ databases">
        <title>Annotation of Magnaporthe poae ATCC 64411.</title>
        <authorList>
            <person name="Ma L.-J."/>
            <person name="Dead R."/>
            <person name="Young S.K."/>
            <person name="Zeng Q."/>
            <person name="Gargeya S."/>
            <person name="Fitzgerald M."/>
            <person name="Haas B."/>
            <person name="Abouelleil A."/>
            <person name="Alvarado L."/>
            <person name="Arachchi H.M."/>
            <person name="Berlin A."/>
            <person name="Brown A."/>
            <person name="Chapman S.B."/>
            <person name="Chen Z."/>
            <person name="Dunbar C."/>
            <person name="Freedman E."/>
            <person name="Gearin G."/>
            <person name="Gellesch M."/>
            <person name="Goldberg J."/>
            <person name="Griggs A."/>
            <person name="Gujja S."/>
            <person name="Heiman D."/>
            <person name="Howarth C."/>
            <person name="Larson L."/>
            <person name="Lui A."/>
            <person name="MacDonald P.J.P."/>
            <person name="Mehta T."/>
            <person name="Montmayeur A."/>
            <person name="Murphy C."/>
            <person name="Neiman D."/>
            <person name="Pearson M."/>
            <person name="Priest M."/>
            <person name="Roberts A."/>
            <person name="Saif S."/>
            <person name="Shea T."/>
            <person name="Shenoy N."/>
            <person name="Sisk P."/>
            <person name="Stolte C."/>
            <person name="Sykes S."/>
            <person name="Yandava C."/>
            <person name="Wortman J."/>
            <person name="Nusbaum C."/>
            <person name="Birren B."/>
        </authorList>
    </citation>
    <scope>NUCLEOTIDE SEQUENCE</scope>
    <source>
        <strain evidence="3">ATCC 64411</strain>
    </source>
</reference>
<keyword evidence="1" id="KW-0732">Signal</keyword>
<accession>A0A0H2UAA0</accession>
<dbReference type="Pfam" id="PF22974">
    <property type="entry name" value="DUF7029"/>
    <property type="match status" value="1"/>
</dbReference>
<organism evidence="3">
    <name type="scientific">Magnaporthiopsis poae (strain ATCC 64411 / 73-15)</name>
    <name type="common">Kentucky bluegrass fungus</name>
    <name type="synonym">Magnaporthe poae</name>
    <dbReference type="NCBI Taxonomy" id="644358"/>
    <lineage>
        <taxon>Eukaryota</taxon>
        <taxon>Fungi</taxon>
        <taxon>Dikarya</taxon>
        <taxon>Ascomycota</taxon>
        <taxon>Pezizomycotina</taxon>
        <taxon>Sordariomycetes</taxon>
        <taxon>Sordariomycetidae</taxon>
        <taxon>Magnaporthales</taxon>
        <taxon>Magnaporthaceae</taxon>
        <taxon>Magnaporthiopsis</taxon>
    </lineage>
</organism>
<evidence type="ECO:0000313" key="3">
    <source>
        <dbReference type="EMBL" id="KLU93003.1"/>
    </source>
</evidence>
<dbReference type="InterPro" id="IPR054293">
    <property type="entry name" value="DUF7029"/>
</dbReference>
<evidence type="ECO:0000256" key="1">
    <source>
        <dbReference type="SAM" id="SignalP"/>
    </source>
</evidence>
<dbReference type="VEuPathDB" id="FungiDB:MAPG_11754"/>
<reference evidence="3" key="1">
    <citation type="submission" date="2010-05" db="EMBL/GenBank/DDBJ databases">
        <title>The Genome Sequence of Magnaporthe poae strain ATCC 64411.</title>
        <authorList>
            <consortium name="The Broad Institute Genome Sequencing Platform"/>
            <consortium name="Broad Institute Genome Sequencing Center for Infectious Disease"/>
            <person name="Ma L.-J."/>
            <person name="Dead R."/>
            <person name="Young S."/>
            <person name="Zeng Q."/>
            <person name="Koehrsen M."/>
            <person name="Alvarado L."/>
            <person name="Berlin A."/>
            <person name="Chapman S.B."/>
            <person name="Chen Z."/>
            <person name="Freedman E."/>
            <person name="Gellesch M."/>
            <person name="Goldberg J."/>
            <person name="Griggs A."/>
            <person name="Gujja S."/>
            <person name="Heilman E.R."/>
            <person name="Heiman D."/>
            <person name="Hepburn T."/>
            <person name="Howarth C."/>
            <person name="Jen D."/>
            <person name="Larson L."/>
            <person name="Mehta T."/>
            <person name="Neiman D."/>
            <person name="Pearson M."/>
            <person name="Roberts A."/>
            <person name="Saif S."/>
            <person name="Shea T."/>
            <person name="Shenoy N."/>
            <person name="Sisk P."/>
            <person name="Stolte C."/>
            <person name="Sykes S."/>
            <person name="Walk T."/>
            <person name="White J."/>
            <person name="Yandava C."/>
            <person name="Haas B."/>
            <person name="Nusbaum C."/>
            <person name="Birren B."/>
        </authorList>
    </citation>
    <scope>NUCLEOTIDE SEQUENCE</scope>
    <source>
        <strain evidence="3">ATCC 64411</strain>
    </source>
</reference>
<feature type="chain" id="PRO_5005202391" description="DUF7029 domain-containing protein" evidence="1">
    <location>
        <begin position="20"/>
        <end position="197"/>
    </location>
</feature>
<evidence type="ECO:0000259" key="2">
    <source>
        <dbReference type="Pfam" id="PF22974"/>
    </source>
</evidence>
<feature type="signal peptide" evidence="1">
    <location>
        <begin position="1"/>
        <end position="19"/>
    </location>
</feature>
<feature type="non-terminal residue" evidence="3">
    <location>
        <position position="197"/>
    </location>
</feature>
<dbReference type="AlphaFoldDB" id="A0A0H2UAA0"/>
<name>A0A0H2UAA0_MAGP6</name>
<sequence>MHALRVVSLLALLAGSAVSKKLSDVTTLKPISRRLKGRDDKPAVAPSTNLTLEYGLDYNPMVQVSLDMAKPAVLLEEVADIVNVTCSDGALAVTFSSKQSFLDAIAYWAGKGGLVFFTFHGGSCDDKVERGIYAVNKFEGNAETLVVNARAVKKDVAATATHTSIEFKGVPAAKQRRRSVAKRNLEPRAITLGDKGL</sequence>
<proteinExistence type="predicted"/>
<gene>
    <name evidence="3" type="ORF">MAPG_11754</name>
</gene>
<protein>
    <recommendedName>
        <fullName evidence="2">DUF7029 domain-containing protein</fullName>
    </recommendedName>
</protein>